<evidence type="ECO:0000313" key="4">
    <source>
        <dbReference type="Proteomes" id="UP000626109"/>
    </source>
</evidence>
<protein>
    <submittedName>
        <fullName evidence="3">Uncharacterized protein</fullName>
    </submittedName>
</protein>
<evidence type="ECO:0000256" key="2">
    <source>
        <dbReference type="SAM" id="MobiDB-lite"/>
    </source>
</evidence>
<feature type="region of interest" description="Disordered" evidence="2">
    <location>
        <begin position="23"/>
        <end position="73"/>
    </location>
</feature>
<reference evidence="3" key="1">
    <citation type="submission" date="2021-02" db="EMBL/GenBank/DDBJ databases">
        <authorList>
            <person name="Dougan E. K."/>
            <person name="Rhodes N."/>
            <person name="Thang M."/>
            <person name="Chan C."/>
        </authorList>
    </citation>
    <scope>NUCLEOTIDE SEQUENCE</scope>
</reference>
<organism evidence="3 4">
    <name type="scientific">Polarella glacialis</name>
    <name type="common">Dinoflagellate</name>
    <dbReference type="NCBI Taxonomy" id="89957"/>
    <lineage>
        <taxon>Eukaryota</taxon>
        <taxon>Sar</taxon>
        <taxon>Alveolata</taxon>
        <taxon>Dinophyceae</taxon>
        <taxon>Suessiales</taxon>
        <taxon>Suessiaceae</taxon>
        <taxon>Polarella</taxon>
    </lineage>
</organism>
<feature type="compositionally biased region" description="Basic and acidic residues" evidence="2">
    <location>
        <begin position="146"/>
        <end position="155"/>
    </location>
</feature>
<comment type="caution">
    <text evidence="3">The sequence shown here is derived from an EMBL/GenBank/DDBJ whole genome shotgun (WGS) entry which is preliminary data.</text>
</comment>
<evidence type="ECO:0000256" key="1">
    <source>
        <dbReference type="SAM" id="Coils"/>
    </source>
</evidence>
<feature type="compositionally biased region" description="Basic and acidic residues" evidence="2">
    <location>
        <begin position="28"/>
        <end position="42"/>
    </location>
</feature>
<feature type="region of interest" description="Disordered" evidence="2">
    <location>
        <begin position="118"/>
        <end position="159"/>
    </location>
</feature>
<name>A0A813HSV4_POLGL</name>
<feature type="coiled-coil region" evidence="1">
    <location>
        <begin position="185"/>
        <end position="226"/>
    </location>
</feature>
<feature type="compositionally biased region" description="Low complexity" evidence="2">
    <location>
        <begin position="120"/>
        <end position="131"/>
    </location>
</feature>
<dbReference type="AlphaFoldDB" id="A0A813HSV4"/>
<dbReference type="Proteomes" id="UP000626109">
    <property type="component" value="Unassembled WGS sequence"/>
</dbReference>
<sequence length="395" mass="43369">MEHEEQLALRSLAQREMRIAASEAEAAGLRREVSEWTSRVEHQQQQQQQEKQQQQQQQEKHQQQQQQQQRLEMQRQLCRQVRVTQERAEERELHDLQLHRAALEERLQQQALGLSELRSEASAGAGATAADTGERHSGERATAADTGERHSRESRSPASLAACSAELLRLVARKQSDLAQGAAERSQLESEAQQRAEQLAELELELDRQERRLQRLAAQRHQQEAQAEAVQSCEARIASLSEQSVRAEACRSQDLQHSQGNSVANDLAVALRELGFDDVARLPSSTGGSSIGTSLLLQASMLDAAARSLRGELEALAQQVAQVPSDRVQARGRWPLPQPASSARALATDVGAALGCLGEPRRAAFGLVDAFSPGPASNANGRFHSLGSLLLLRTS</sequence>
<evidence type="ECO:0000313" key="3">
    <source>
        <dbReference type="EMBL" id="CAE8640591.1"/>
    </source>
</evidence>
<accession>A0A813HSV4</accession>
<dbReference type="EMBL" id="CAJNNW010001727">
    <property type="protein sequence ID" value="CAE8640591.1"/>
    <property type="molecule type" value="Genomic_DNA"/>
</dbReference>
<feature type="compositionally biased region" description="Low complexity" evidence="2">
    <location>
        <begin position="43"/>
        <end position="69"/>
    </location>
</feature>
<proteinExistence type="predicted"/>
<keyword evidence="1" id="KW-0175">Coiled coil</keyword>
<gene>
    <name evidence="3" type="ORF">PGLA2088_LOCUS2169</name>
</gene>